<dbReference type="EMBL" id="CP011454">
    <property type="protein sequence ID" value="AMW05421.1"/>
    <property type="molecule type" value="Genomic_DNA"/>
</dbReference>
<dbReference type="InterPro" id="IPR027266">
    <property type="entry name" value="TrmE/GcvT-like"/>
</dbReference>
<keyword evidence="4 7" id="KW-0808">Transferase</keyword>
<reference evidence="11 12" key="2">
    <citation type="journal article" date="2016" name="Environ. Microbiol. Rep.">
        <title>Metagenomic evidence for the presence of phototrophic Gemmatimonadetes bacteria in diverse environments.</title>
        <authorList>
            <person name="Zeng Y."/>
            <person name="Baumbach J."/>
            <person name="Barbosa E.G."/>
            <person name="Azevedo V."/>
            <person name="Zhang C."/>
            <person name="Koblizek M."/>
        </authorList>
    </citation>
    <scope>NUCLEOTIDE SEQUENCE [LARGE SCALE GENOMIC DNA]</scope>
    <source>
        <strain evidence="11 12">AP64</strain>
    </source>
</reference>
<comment type="catalytic activity">
    <reaction evidence="6 7">
        <text>N(6)-[(R)-S(8)-aminomethyldihydrolipoyl]-L-lysyl-[protein] + (6S)-5,6,7,8-tetrahydrofolate = N(6)-[(R)-dihydrolipoyl]-L-lysyl-[protein] + (6R)-5,10-methylene-5,6,7,8-tetrahydrofolate + NH4(+)</text>
        <dbReference type="Rhea" id="RHEA:16945"/>
        <dbReference type="Rhea" id="RHEA-COMP:10475"/>
        <dbReference type="Rhea" id="RHEA-COMP:10492"/>
        <dbReference type="ChEBI" id="CHEBI:15636"/>
        <dbReference type="ChEBI" id="CHEBI:28938"/>
        <dbReference type="ChEBI" id="CHEBI:57453"/>
        <dbReference type="ChEBI" id="CHEBI:83100"/>
        <dbReference type="ChEBI" id="CHEBI:83143"/>
        <dbReference type="EC" id="2.1.2.10"/>
    </reaction>
</comment>
<dbReference type="PANTHER" id="PTHR43757">
    <property type="entry name" value="AMINOMETHYLTRANSFERASE"/>
    <property type="match status" value="1"/>
</dbReference>
<evidence type="ECO:0000256" key="3">
    <source>
        <dbReference type="ARBA" id="ARBA00022576"/>
    </source>
</evidence>
<dbReference type="STRING" id="1379270.GEMMAAP_12655"/>
<dbReference type="GO" id="GO:0005829">
    <property type="term" value="C:cytosol"/>
    <property type="evidence" value="ECO:0007669"/>
    <property type="project" value="TreeGrafter"/>
</dbReference>
<dbReference type="InterPro" id="IPR029043">
    <property type="entry name" value="GcvT/YgfZ_C"/>
</dbReference>
<dbReference type="FunFam" id="4.10.1250.10:FF:000001">
    <property type="entry name" value="Aminomethyltransferase"/>
    <property type="match status" value="1"/>
</dbReference>
<evidence type="ECO:0000256" key="7">
    <source>
        <dbReference type="HAMAP-Rule" id="MF_00259"/>
    </source>
</evidence>
<dbReference type="Pfam" id="PF08669">
    <property type="entry name" value="GCV_T_C"/>
    <property type="match status" value="1"/>
</dbReference>
<dbReference type="Gene3D" id="3.30.1360.120">
    <property type="entry name" value="Probable tRNA modification gtpase trme, domain 1"/>
    <property type="match status" value="1"/>
</dbReference>
<protein>
    <recommendedName>
        <fullName evidence="2 7">Aminomethyltransferase</fullName>
        <ecNumber evidence="2 7">2.1.2.10</ecNumber>
    </recommendedName>
    <alternativeName>
        <fullName evidence="5 7">Glycine cleavage system T protein</fullName>
    </alternativeName>
</protein>
<dbReference type="Gene3D" id="3.30.70.1400">
    <property type="entry name" value="Aminomethyltransferase beta-barrel domains"/>
    <property type="match status" value="1"/>
</dbReference>
<dbReference type="SUPFAM" id="SSF101790">
    <property type="entry name" value="Aminomethyltransferase beta-barrel domain"/>
    <property type="match status" value="1"/>
</dbReference>
<dbReference type="InterPro" id="IPR006222">
    <property type="entry name" value="GCVT_N"/>
</dbReference>
<feature type="binding site" evidence="8">
    <location>
        <position position="203"/>
    </location>
    <ligand>
        <name>substrate</name>
    </ligand>
</feature>
<comment type="function">
    <text evidence="7">The glycine cleavage system catalyzes the degradation of glycine.</text>
</comment>
<dbReference type="InterPro" id="IPR022903">
    <property type="entry name" value="GcvT_bac"/>
</dbReference>
<dbReference type="AlphaFoldDB" id="A0A143BLN1"/>
<dbReference type="FunFam" id="3.30.70.1400:FF:000001">
    <property type="entry name" value="Aminomethyltransferase"/>
    <property type="match status" value="1"/>
</dbReference>
<comment type="similarity">
    <text evidence="1 7">Belongs to the GcvT family.</text>
</comment>
<dbReference type="RefSeq" id="WP_026849469.1">
    <property type="nucleotide sequence ID" value="NZ_CP011454.1"/>
</dbReference>
<dbReference type="OrthoDB" id="9774591at2"/>
<dbReference type="Pfam" id="PF01571">
    <property type="entry name" value="GCV_T"/>
    <property type="match status" value="1"/>
</dbReference>
<feature type="domain" description="Aminomethyltransferase C-terminal" evidence="10">
    <location>
        <begin position="287"/>
        <end position="365"/>
    </location>
</feature>
<evidence type="ECO:0000256" key="4">
    <source>
        <dbReference type="ARBA" id="ARBA00022679"/>
    </source>
</evidence>
<dbReference type="eggNOG" id="COG0404">
    <property type="taxonomic scope" value="Bacteria"/>
</dbReference>
<dbReference type="NCBIfam" id="TIGR00528">
    <property type="entry name" value="gcvT"/>
    <property type="match status" value="1"/>
</dbReference>
<dbReference type="FunFam" id="2.40.30.110:FF:000003">
    <property type="entry name" value="Aminomethyltransferase"/>
    <property type="match status" value="1"/>
</dbReference>
<evidence type="ECO:0000313" key="11">
    <source>
        <dbReference type="EMBL" id="AMW05421.1"/>
    </source>
</evidence>
<dbReference type="GO" id="GO:0019464">
    <property type="term" value="P:glycine decarboxylation via glycine cleavage system"/>
    <property type="evidence" value="ECO:0007669"/>
    <property type="project" value="UniProtKB-UniRule"/>
</dbReference>
<evidence type="ECO:0000256" key="8">
    <source>
        <dbReference type="PIRSR" id="PIRSR006487-1"/>
    </source>
</evidence>
<comment type="subunit">
    <text evidence="7">The glycine cleavage system is composed of four proteins: P, T, L and H.</text>
</comment>
<dbReference type="EC" id="2.1.2.10" evidence="2 7"/>
<name>A0A143BLN1_9BACT</name>
<dbReference type="KEGG" id="gph:GEMMAAP_12655"/>
<dbReference type="InterPro" id="IPR013977">
    <property type="entry name" value="GcvT_C"/>
</dbReference>
<evidence type="ECO:0000256" key="6">
    <source>
        <dbReference type="ARBA" id="ARBA00047665"/>
    </source>
</evidence>
<dbReference type="InterPro" id="IPR006223">
    <property type="entry name" value="GcvT"/>
</dbReference>
<evidence type="ECO:0000256" key="2">
    <source>
        <dbReference type="ARBA" id="ARBA00012616"/>
    </source>
</evidence>
<dbReference type="GO" id="GO:0008483">
    <property type="term" value="F:transaminase activity"/>
    <property type="evidence" value="ECO:0007669"/>
    <property type="project" value="UniProtKB-KW"/>
</dbReference>
<evidence type="ECO:0000313" key="12">
    <source>
        <dbReference type="Proteomes" id="UP000076404"/>
    </source>
</evidence>
<sequence>MTADQSGALKRTPLHDVHVALGAKIVPFAGYEMPVQYPTGITVEHKAVRETCGMFDVSHMGEVIVRGPDAIRFVSSVTSNDVAALAVGQVQYSTLLREDGTIVDDLLVYRFADHLMLVINASNRDKDLAHLQANIGRFDCTMTDISDDTALIAIQGPNAPAIVASLADGPLDGIKYYWFTEGNVAGVPCIISRTGYTGELGFELYFDQAKAAHVWNAVMAVGGVTPAGLGCRDSLRLEAGMCLYGNELDDRTTPLEAGLNWLVKLGKSEPFLGKDVLVRQHEEGTDRKLVGFTFEERAFPRHGYGVVYGGVQIGDVCSGTMSPTLGIPIGTCYLPTAAAVEGATFEVDIRGKKIPAKVVKLPFYKRAGKA</sequence>
<dbReference type="HAMAP" id="MF_00259">
    <property type="entry name" value="GcvT"/>
    <property type="match status" value="1"/>
</dbReference>
<dbReference type="PIRSF" id="PIRSF006487">
    <property type="entry name" value="GcvT"/>
    <property type="match status" value="1"/>
</dbReference>
<gene>
    <name evidence="7" type="primary">gcvT</name>
    <name evidence="11" type="ORF">GEMMAAP_12655</name>
</gene>
<dbReference type="GO" id="GO:0005960">
    <property type="term" value="C:glycine cleavage complex"/>
    <property type="evidence" value="ECO:0007669"/>
    <property type="project" value="InterPro"/>
</dbReference>
<dbReference type="Gene3D" id="2.40.30.110">
    <property type="entry name" value="Aminomethyltransferase beta-barrel domains"/>
    <property type="match status" value="1"/>
</dbReference>
<feature type="domain" description="GCVT N-terminal" evidence="9">
    <location>
        <begin position="14"/>
        <end position="267"/>
    </location>
</feature>
<keyword evidence="12" id="KW-1185">Reference proteome</keyword>
<accession>A0A143BLN1</accession>
<dbReference type="InterPro" id="IPR028896">
    <property type="entry name" value="GcvT/YgfZ/DmdA"/>
</dbReference>
<dbReference type="SUPFAM" id="SSF103025">
    <property type="entry name" value="Folate-binding domain"/>
    <property type="match status" value="1"/>
</dbReference>
<dbReference type="Proteomes" id="UP000076404">
    <property type="component" value="Chromosome"/>
</dbReference>
<dbReference type="GO" id="GO:0004047">
    <property type="term" value="F:aminomethyltransferase activity"/>
    <property type="evidence" value="ECO:0007669"/>
    <property type="project" value="UniProtKB-UniRule"/>
</dbReference>
<dbReference type="Gene3D" id="4.10.1250.10">
    <property type="entry name" value="Aminomethyltransferase fragment"/>
    <property type="match status" value="1"/>
</dbReference>
<keyword evidence="3 7" id="KW-0032">Aminotransferase</keyword>
<dbReference type="PANTHER" id="PTHR43757:SF2">
    <property type="entry name" value="AMINOMETHYLTRANSFERASE, MITOCHONDRIAL"/>
    <property type="match status" value="1"/>
</dbReference>
<organism evidence="11 12">
    <name type="scientific">Gemmatimonas phototrophica</name>
    <dbReference type="NCBI Taxonomy" id="1379270"/>
    <lineage>
        <taxon>Bacteria</taxon>
        <taxon>Pseudomonadati</taxon>
        <taxon>Gemmatimonadota</taxon>
        <taxon>Gemmatimonadia</taxon>
        <taxon>Gemmatimonadales</taxon>
        <taxon>Gemmatimonadaceae</taxon>
        <taxon>Gemmatimonas</taxon>
    </lineage>
</organism>
<proteinExistence type="inferred from homology"/>
<evidence type="ECO:0000259" key="10">
    <source>
        <dbReference type="Pfam" id="PF08669"/>
    </source>
</evidence>
<reference evidence="11 12" key="1">
    <citation type="journal article" date="2014" name="Proc. Natl. Acad. Sci. U.S.A.">
        <title>Functional type 2 photosynthetic reaction centers found in the rare bacterial phylum Gemmatimonadetes.</title>
        <authorList>
            <person name="Zeng Y."/>
            <person name="Feng F."/>
            <person name="Medova H."/>
            <person name="Dean J."/>
            <person name="Koblizek M."/>
        </authorList>
    </citation>
    <scope>NUCLEOTIDE SEQUENCE [LARGE SCALE GENOMIC DNA]</scope>
    <source>
        <strain evidence="11 12">AP64</strain>
    </source>
</reference>
<evidence type="ECO:0000259" key="9">
    <source>
        <dbReference type="Pfam" id="PF01571"/>
    </source>
</evidence>
<evidence type="ECO:0000256" key="5">
    <source>
        <dbReference type="ARBA" id="ARBA00031395"/>
    </source>
</evidence>
<evidence type="ECO:0000256" key="1">
    <source>
        <dbReference type="ARBA" id="ARBA00008609"/>
    </source>
</evidence>
<dbReference type="NCBIfam" id="NF001567">
    <property type="entry name" value="PRK00389.1"/>
    <property type="match status" value="1"/>
</dbReference>